<protein>
    <submittedName>
        <fullName evidence="6">Radical SAM protein</fullName>
    </submittedName>
</protein>
<proteinExistence type="predicted"/>
<gene>
    <name evidence="6" type="ORF">O6R05_05160</name>
</gene>
<name>A0ABY7QRI6_9FIRM</name>
<dbReference type="PANTHER" id="PTHR11228">
    <property type="entry name" value="RADICAL SAM DOMAIN PROTEIN"/>
    <property type="match status" value="1"/>
</dbReference>
<dbReference type="Proteomes" id="UP001210339">
    <property type="component" value="Chromosome"/>
</dbReference>
<evidence type="ECO:0000256" key="2">
    <source>
        <dbReference type="ARBA" id="ARBA00022723"/>
    </source>
</evidence>
<reference evidence="6 7" key="1">
    <citation type="submission" date="2023-01" db="EMBL/GenBank/DDBJ databases">
        <authorList>
            <person name="Lee S.H."/>
            <person name="Jung H.S."/>
            <person name="Yun J.U."/>
        </authorList>
    </citation>
    <scope>NUCLEOTIDE SEQUENCE [LARGE SCALE GENOMIC DNA]</scope>
    <source>
        <strain evidence="6 7">CBA3646</strain>
    </source>
</reference>
<dbReference type="CDD" id="cd01335">
    <property type="entry name" value="Radical_SAM"/>
    <property type="match status" value="1"/>
</dbReference>
<dbReference type="Gene3D" id="3.20.20.70">
    <property type="entry name" value="Aldolase class I"/>
    <property type="match status" value="1"/>
</dbReference>
<dbReference type="InterPro" id="IPR013785">
    <property type="entry name" value="Aldolase_TIM"/>
</dbReference>
<dbReference type="InterPro" id="IPR050377">
    <property type="entry name" value="Radical_SAM_PqqE_MftC-like"/>
</dbReference>
<sequence>MNYKCLGLLYTRKCTENCTICCFNCSPKRHEKMHKKDAIKFIKAAIDNGIRYIGISGGEPFIYLDEIEEIMNYFRDECIFNITTNGFWAIEKGKTRNILERLVNNNLVTLKISIDKYHLANISINNMKNILNESKKIGLKVVVGTTILKNDDIGKLITELKEELISTGIFIHPCYKFGRASIYFDDIDFIYDNEIKIRCPEGNIITIDYNGNIYPCGSIFAIEASRCAGNFFEAKFTDLMRNCINICPDINELNKYYNETRFMNNYIDSCNVCYKYYQN</sequence>
<evidence type="ECO:0000313" key="7">
    <source>
        <dbReference type="Proteomes" id="UP001210339"/>
    </source>
</evidence>
<evidence type="ECO:0000256" key="1">
    <source>
        <dbReference type="ARBA" id="ARBA00022691"/>
    </source>
</evidence>
<evidence type="ECO:0000256" key="4">
    <source>
        <dbReference type="ARBA" id="ARBA00023014"/>
    </source>
</evidence>
<dbReference type="SFLD" id="SFLDS00029">
    <property type="entry name" value="Radical_SAM"/>
    <property type="match status" value="1"/>
</dbReference>
<evidence type="ECO:0000256" key="3">
    <source>
        <dbReference type="ARBA" id="ARBA00023004"/>
    </source>
</evidence>
<feature type="domain" description="Radical SAM core" evidence="5">
    <location>
        <begin position="10"/>
        <end position="151"/>
    </location>
</feature>
<keyword evidence="3" id="KW-0408">Iron</keyword>
<keyword evidence="1" id="KW-0949">S-adenosyl-L-methionine</keyword>
<keyword evidence="4" id="KW-0411">Iron-sulfur</keyword>
<dbReference type="PANTHER" id="PTHR11228:SF34">
    <property type="entry name" value="TUNGSTEN-CONTAINING ALDEHYDE FERREDOXIN OXIDOREDUCTASE COFACTOR MODIFYING PROTEIN"/>
    <property type="match status" value="1"/>
</dbReference>
<keyword evidence="7" id="KW-1185">Reference proteome</keyword>
<dbReference type="SUPFAM" id="SSF102114">
    <property type="entry name" value="Radical SAM enzymes"/>
    <property type="match status" value="1"/>
</dbReference>
<evidence type="ECO:0000259" key="5">
    <source>
        <dbReference type="Pfam" id="PF04055"/>
    </source>
</evidence>
<accession>A0ABY7QRI6</accession>
<organism evidence="6 7">
    <name type="scientific">Peptoniphilus equinus</name>
    <dbReference type="NCBI Taxonomy" id="3016343"/>
    <lineage>
        <taxon>Bacteria</taxon>
        <taxon>Bacillati</taxon>
        <taxon>Bacillota</taxon>
        <taxon>Tissierellia</taxon>
        <taxon>Tissierellales</taxon>
        <taxon>Peptoniphilaceae</taxon>
        <taxon>Peptoniphilus</taxon>
    </lineage>
</organism>
<keyword evidence="2" id="KW-0479">Metal-binding</keyword>
<dbReference type="Pfam" id="PF04055">
    <property type="entry name" value="Radical_SAM"/>
    <property type="match status" value="1"/>
</dbReference>
<dbReference type="InterPro" id="IPR058240">
    <property type="entry name" value="rSAM_sf"/>
</dbReference>
<dbReference type="InterPro" id="IPR007197">
    <property type="entry name" value="rSAM"/>
</dbReference>
<dbReference type="RefSeq" id="WP_271190932.1">
    <property type="nucleotide sequence ID" value="NZ_CP115667.1"/>
</dbReference>
<dbReference type="EMBL" id="CP115667">
    <property type="protein sequence ID" value="WBW49400.1"/>
    <property type="molecule type" value="Genomic_DNA"/>
</dbReference>
<dbReference type="SFLD" id="SFLDG01067">
    <property type="entry name" value="SPASM/twitch_domain_containing"/>
    <property type="match status" value="1"/>
</dbReference>
<evidence type="ECO:0000313" key="6">
    <source>
        <dbReference type="EMBL" id="WBW49400.1"/>
    </source>
</evidence>